<keyword evidence="2" id="KW-1133">Transmembrane helix</keyword>
<dbReference type="OMA" id="PPNIQTT"/>
<dbReference type="RefSeq" id="XP_010264588.1">
    <property type="nucleotide sequence ID" value="XM_010266286.2"/>
</dbReference>
<protein>
    <submittedName>
        <fullName evidence="4">Uncharacterized protein LOC104602559</fullName>
    </submittedName>
</protein>
<evidence type="ECO:0000256" key="1">
    <source>
        <dbReference type="SAM" id="MobiDB-lite"/>
    </source>
</evidence>
<keyword evidence="3" id="KW-1185">Reference proteome</keyword>
<proteinExistence type="predicted"/>
<evidence type="ECO:0000256" key="2">
    <source>
        <dbReference type="SAM" id="Phobius"/>
    </source>
</evidence>
<dbReference type="InParanoid" id="A0A1U8ACK0"/>
<name>A0A1U8ACK0_NELNU</name>
<dbReference type="FunCoup" id="A0A1U8ACK0">
    <property type="interactions" value="2632"/>
</dbReference>
<dbReference type="OrthoDB" id="1938146at2759"/>
<dbReference type="PANTHER" id="PTHR37233:SF2">
    <property type="entry name" value="TRANSMEMBRANE PROTEIN"/>
    <property type="match status" value="1"/>
</dbReference>
<evidence type="ECO:0000313" key="3">
    <source>
        <dbReference type="Proteomes" id="UP000189703"/>
    </source>
</evidence>
<sequence>MTLSLNPVAAFNSKVLSKLQNISIPYKGAPRLKTNFIAVSSQLWLHSRRNIKENRGNLVHLAADSNHVATDPTSNDSKNVESIIFDNQFSAAKSVTLNSQLETSANNEPVPQISEASDGLQGPNVKQKESSSPDVQPTLKRSPLTAREKLRAARVLSRYTESKPSKSDMGMGSKVLDALRESDRGKKRSGLPEAPSNLFDDSKRGLPKQGWTFQFPGGTDLFIIIFSFVFISTVMFATTYVVWKAGAIHFNEY</sequence>
<dbReference type="Proteomes" id="UP000189703">
    <property type="component" value="Unplaced"/>
</dbReference>
<keyword evidence="2" id="KW-0472">Membrane</keyword>
<feature type="region of interest" description="Disordered" evidence="1">
    <location>
        <begin position="180"/>
        <end position="202"/>
    </location>
</feature>
<dbReference type="eggNOG" id="ENOG502QV1C">
    <property type="taxonomic scope" value="Eukaryota"/>
</dbReference>
<gene>
    <name evidence="4" type="primary">LOC104602559</name>
</gene>
<evidence type="ECO:0000313" key="4">
    <source>
        <dbReference type="RefSeq" id="XP_010264588.1"/>
    </source>
</evidence>
<dbReference type="PANTHER" id="PTHR37233">
    <property type="entry name" value="TRANSMEMBRANE PROTEIN"/>
    <property type="match status" value="1"/>
</dbReference>
<organism evidence="3 4">
    <name type="scientific">Nelumbo nucifera</name>
    <name type="common">Sacred lotus</name>
    <dbReference type="NCBI Taxonomy" id="4432"/>
    <lineage>
        <taxon>Eukaryota</taxon>
        <taxon>Viridiplantae</taxon>
        <taxon>Streptophyta</taxon>
        <taxon>Embryophyta</taxon>
        <taxon>Tracheophyta</taxon>
        <taxon>Spermatophyta</taxon>
        <taxon>Magnoliopsida</taxon>
        <taxon>Proteales</taxon>
        <taxon>Nelumbonaceae</taxon>
        <taxon>Nelumbo</taxon>
    </lineage>
</organism>
<feature type="region of interest" description="Disordered" evidence="1">
    <location>
        <begin position="102"/>
        <end position="144"/>
    </location>
</feature>
<dbReference type="AlphaFoldDB" id="A0A1U8ACK0"/>
<reference evidence="4" key="1">
    <citation type="submission" date="2025-08" db="UniProtKB">
        <authorList>
            <consortium name="RefSeq"/>
        </authorList>
    </citation>
    <scope>IDENTIFICATION</scope>
</reference>
<accession>A0A1U8ACK0</accession>
<dbReference type="GeneID" id="104602559"/>
<keyword evidence="2" id="KW-0812">Transmembrane</keyword>
<feature type="region of interest" description="Disordered" evidence="1">
    <location>
        <begin position="155"/>
        <end position="174"/>
    </location>
</feature>
<feature type="transmembrane region" description="Helical" evidence="2">
    <location>
        <begin position="221"/>
        <end position="243"/>
    </location>
</feature>
<dbReference type="KEGG" id="nnu:104602559"/>